<dbReference type="AlphaFoldDB" id="A0A290WST6"/>
<gene>
    <name evidence="1" type="ORF">CNX70_06835</name>
</gene>
<evidence type="ECO:0000313" key="1">
    <source>
        <dbReference type="EMBL" id="ATD59933.1"/>
    </source>
</evidence>
<name>A0A290WST6_9BURK</name>
<reference evidence="1 2" key="1">
    <citation type="submission" date="2017-09" db="EMBL/GenBank/DDBJ databases">
        <title>Complete genome sequence of Janthinobacterium svalbardensis PAMC 27463.</title>
        <authorList>
            <person name="Cho Y.-J."/>
            <person name="Cho A."/>
            <person name="Kim O.-S."/>
            <person name="Lee J.-I."/>
        </authorList>
    </citation>
    <scope>NUCLEOTIDE SEQUENCE [LARGE SCALE GENOMIC DNA]</scope>
    <source>
        <strain evidence="1 2">PAMC 27463</strain>
    </source>
</reference>
<sequence>MIDLPKITTIDSKFHLDVPFWLNGIFRTIFKTAKWNPHGNVFVTPATDQNLQKWKKFHGYAMTVAESLKKANLVPYSRVPVIYALTHINAFPLLGGFICAARRAGWTETEIREVAKLATSSHNGHLHWVLGVFCLEPSRRCRR</sequence>
<dbReference type="Proteomes" id="UP000218437">
    <property type="component" value="Chromosome"/>
</dbReference>
<keyword evidence="2" id="KW-1185">Reference proteome</keyword>
<evidence type="ECO:0000313" key="2">
    <source>
        <dbReference type="Proteomes" id="UP000218437"/>
    </source>
</evidence>
<dbReference type="KEGG" id="jsv:CNX70_06835"/>
<accession>A0A290WST6</accession>
<proteinExistence type="predicted"/>
<protein>
    <submittedName>
        <fullName evidence="1">Uncharacterized protein</fullName>
    </submittedName>
</protein>
<dbReference type="RefSeq" id="WP_096234081.1">
    <property type="nucleotide sequence ID" value="NZ_CP023422.1"/>
</dbReference>
<organism evidence="1 2">
    <name type="scientific">Janthinobacterium svalbardensis</name>
    <dbReference type="NCBI Taxonomy" id="368607"/>
    <lineage>
        <taxon>Bacteria</taxon>
        <taxon>Pseudomonadati</taxon>
        <taxon>Pseudomonadota</taxon>
        <taxon>Betaproteobacteria</taxon>
        <taxon>Burkholderiales</taxon>
        <taxon>Oxalobacteraceae</taxon>
        <taxon>Janthinobacterium</taxon>
    </lineage>
</organism>
<dbReference type="EMBL" id="CP023422">
    <property type="protein sequence ID" value="ATD59933.1"/>
    <property type="molecule type" value="Genomic_DNA"/>
</dbReference>